<sequence length="30" mass="3177">MTFSRGTRTRRRTSGPCTGLTSTAITGCLS</sequence>
<proteinExistence type="predicted"/>
<dbReference type="EMBL" id="BK015341">
    <property type="protein sequence ID" value="DAE02121.1"/>
    <property type="molecule type" value="Genomic_DNA"/>
</dbReference>
<accession>A0A8S5P6Q6</accession>
<protein>
    <submittedName>
        <fullName evidence="1">Uncharacterized protein</fullName>
    </submittedName>
</protein>
<organism evidence="1">
    <name type="scientific">Siphoviridae sp. ct0106</name>
    <dbReference type="NCBI Taxonomy" id="2825290"/>
    <lineage>
        <taxon>Viruses</taxon>
        <taxon>Duplodnaviria</taxon>
        <taxon>Heunggongvirae</taxon>
        <taxon>Uroviricota</taxon>
        <taxon>Caudoviricetes</taxon>
    </lineage>
</organism>
<name>A0A8S5P6Q6_9CAUD</name>
<dbReference type="PROSITE" id="PS51257">
    <property type="entry name" value="PROKAR_LIPOPROTEIN"/>
    <property type="match status" value="1"/>
</dbReference>
<reference evidence="1" key="1">
    <citation type="journal article" date="2021" name="Proc. Natl. Acad. Sci. U.S.A.">
        <title>A Catalog of Tens of Thousands of Viruses from Human Metagenomes Reveals Hidden Associations with Chronic Diseases.</title>
        <authorList>
            <person name="Tisza M.J."/>
            <person name="Buck C.B."/>
        </authorList>
    </citation>
    <scope>NUCLEOTIDE SEQUENCE</scope>
    <source>
        <strain evidence="1">Ct0106</strain>
    </source>
</reference>
<evidence type="ECO:0000313" key="1">
    <source>
        <dbReference type="EMBL" id="DAE02121.1"/>
    </source>
</evidence>